<dbReference type="EMBL" id="BRYB01003030">
    <property type="protein sequence ID" value="GMI29348.1"/>
    <property type="molecule type" value="Genomic_DNA"/>
</dbReference>
<dbReference type="InterPro" id="IPR013761">
    <property type="entry name" value="SAM/pointed_sf"/>
</dbReference>
<evidence type="ECO:0000313" key="2">
    <source>
        <dbReference type="EMBL" id="GMI29348.1"/>
    </source>
</evidence>
<dbReference type="Proteomes" id="UP001165060">
    <property type="component" value="Unassembled WGS sequence"/>
</dbReference>
<keyword evidence="3" id="KW-1185">Reference proteome</keyword>
<dbReference type="SUPFAM" id="SSF47769">
    <property type="entry name" value="SAM/Pointed domain"/>
    <property type="match status" value="1"/>
</dbReference>
<evidence type="ECO:0008006" key="4">
    <source>
        <dbReference type="Google" id="ProtNLM"/>
    </source>
</evidence>
<reference evidence="2 3" key="1">
    <citation type="journal article" date="2023" name="Commun. Biol.">
        <title>Genome analysis of Parmales, the sister group of diatoms, reveals the evolutionary specialization of diatoms from phago-mixotrophs to photoautotrophs.</title>
        <authorList>
            <person name="Ban H."/>
            <person name="Sato S."/>
            <person name="Yoshikawa S."/>
            <person name="Yamada K."/>
            <person name="Nakamura Y."/>
            <person name="Ichinomiya M."/>
            <person name="Sato N."/>
            <person name="Blanc-Mathieu R."/>
            <person name="Endo H."/>
            <person name="Kuwata A."/>
            <person name="Ogata H."/>
        </authorList>
    </citation>
    <scope>NUCLEOTIDE SEQUENCE [LARGE SCALE GENOMIC DNA]</scope>
</reference>
<organism evidence="2 3">
    <name type="scientific">Tetraparma gracilis</name>
    <dbReference type="NCBI Taxonomy" id="2962635"/>
    <lineage>
        <taxon>Eukaryota</taxon>
        <taxon>Sar</taxon>
        <taxon>Stramenopiles</taxon>
        <taxon>Ochrophyta</taxon>
        <taxon>Bolidophyceae</taxon>
        <taxon>Parmales</taxon>
        <taxon>Triparmaceae</taxon>
        <taxon>Tetraparma</taxon>
    </lineage>
</organism>
<protein>
    <recommendedName>
        <fullName evidence="4">SAM domain-containing protein</fullName>
    </recommendedName>
</protein>
<feature type="compositionally biased region" description="Low complexity" evidence="1">
    <location>
        <begin position="27"/>
        <end position="41"/>
    </location>
</feature>
<comment type="caution">
    <text evidence="2">The sequence shown here is derived from an EMBL/GenBank/DDBJ whole genome shotgun (WGS) entry which is preliminary data.</text>
</comment>
<sequence>MATIAPAVGNHRVEHSSDSPAKQRQNPKPSSPTSPVSSWTPSQVKEWLLVEHPQSAQVASELLKQSVDGTTLLELTHEAWGELGAVSRVEQSRLIGLVKRQAQHPLPKATPTAVAPAADASAERGEFPAAAQPFAAPWKLFWHLDKATPETGAEHTKQWLQAIANANVDPADVKGHMLRFLGMYNVADLLTFTIGAQFILEYASQFQREETPPCW</sequence>
<dbReference type="Gene3D" id="1.10.150.50">
    <property type="entry name" value="Transcription Factor, Ets-1"/>
    <property type="match status" value="1"/>
</dbReference>
<feature type="region of interest" description="Disordered" evidence="1">
    <location>
        <begin position="1"/>
        <end position="41"/>
    </location>
</feature>
<accession>A0ABQ6MP13</accession>
<evidence type="ECO:0000256" key="1">
    <source>
        <dbReference type="SAM" id="MobiDB-lite"/>
    </source>
</evidence>
<gene>
    <name evidence="2" type="ORF">TeGR_g241</name>
</gene>
<name>A0ABQ6MP13_9STRA</name>
<evidence type="ECO:0000313" key="3">
    <source>
        <dbReference type="Proteomes" id="UP001165060"/>
    </source>
</evidence>
<proteinExistence type="predicted"/>